<name>A0A3P3VPI0_9GAMM</name>
<organism evidence="9 10">
    <name type="scientific">Aestuariirhabdus litorea</name>
    <dbReference type="NCBI Taxonomy" id="2528527"/>
    <lineage>
        <taxon>Bacteria</taxon>
        <taxon>Pseudomonadati</taxon>
        <taxon>Pseudomonadota</taxon>
        <taxon>Gammaproteobacteria</taxon>
        <taxon>Oceanospirillales</taxon>
        <taxon>Aestuariirhabdaceae</taxon>
        <taxon>Aestuariirhabdus</taxon>
    </lineage>
</organism>
<feature type="chain" id="PRO_5018201186" evidence="8">
    <location>
        <begin position="25"/>
        <end position="148"/>
    </location>
</feature>
<evidence type="ECO:0000256" key="7">
    <source>
        <dbReference type="PIRSR" id="PIRSR000027-2"/>
    </source>
</evidence>
<evidence type="ECO:0000256" key="3">
    <source>
        <dbReference type="ARBA" id="ARBA00022723"/>
    </source>
</evidence>
<feature type="binding site" description="covalent" evidence="7">
    <location>
        <position position="137"/>
    </location>
    <ligand>
        <name>heme c</name>
        <dbReference type="ChEBI" id="CHEBI:61717"/>
    </ligand>
</feature>
<comment type="caution">
    <text evidence="9">The sequence shown here is derived from an EMBL/GenBank/DDBJ whole genome shotgun (WGS) entry which is preliminary data.</text>
</comment>
<keyword evidence="3 6" id="KW-0479">Metal-binding</keyword>
<proteinExistence type="predicted"/>
<feature type="binding site" description="covalent" evidence="7">
    <location>
        <position position="140"/>
    </location>
    <ligand>
        <name>heme c</name>
        <dbReference type="ChEBI" id="CHEBI:61717"/>
    </ligand>
</feature>
<dbReference type="AlphaFoldDB" id="A0A3P3VPI0"/>
<dbReference type="GO" id="GO:0042597">
    <property type="term" value="C:periplasmic space"/>
    <property type="evidence" value="ECO:0007669"/>
    <property type="project" value="InterPro"/>
</dbReference>
<dbReference type="GO" id="GO:0020037">
    <property type="term" value="F:heme binding"/>
    <property type="evidence" value="ECO:0007669"/>
    <property type="project" value="InterPro"/>
</dbReference>
<reference evidence="9 10" key="1">
    <citation type="submission" date="2018-08" db="EMBL/GenBank/DDBJ databases">
        <authorList>
            <person name="Khan S.A."/>
        </authorList>
    </citation>
    <scope>NUCLEOTIDE SEQUENCE [LARGE SCALE GENOMIC DNA]</scope>
    <source>
        <strain evidence="9 10">GTF-13</strain>
    </source>
</reference>
<evidence type="ECO:0000256" key="1">
    <source>
        <dbReference type="ARBA" id="ARBA00022448"/>
    </source>
</evidence>
<dbReference type="InterPro" id="IPR002321">
    <property type="entry name" value="Cyt_c_II"/>
</dbReference>
<dbReference type="GO" id="GO:0009055">
    <property type="term" value="F:electron transfer activity"/>
    <property type="evidence" value="ECO:0007669"/>
    <property type="project" value="InterPro"/>
</dbReference>
<dbReference type="EMBL" id="QWEZ01000002">
    <property type="protein sequence ID" value="RRJ82723.1"/>
    <property type="molecule type" value="Genomic_DNA"/>
</dbReference>
<evidence type="ECO:0000256" key="6">
    <source>
        <dbReference type="PIRSR" id="PIRSR000027-1"/>
    </source>
</evidence>
<keyword evidence="4" id="KW-0249">Electron transport</keyword>
<evidence type="ECO:0000313" key="9">
    <source>
        <dbReference type="EMBL" id="RRJ82723.1"/>
    </source>
</evidence>
<evidence type="ECO:0000256" key="8">
    <source>
        <dbReference type="SAM" id="SignalP"/>
    </source>
</evidence>
<accession>A0A3P3VPI0</accession>
<feature type="binding site" description="axial binding residue" evidence="6">
    <location>
        <position position="141"/>
    </location>
    <ligand>
        <name>heme c</name>
        <dbReference type="ChEBI" id="CHEBI:61717"/>
    </ligand>
    <ligandPart>
        <name>Fe</name>
        <dbReference type="ChEBI" id="CHEBI:18248"/>
    </ligandPart>
</feature>
<dbReference type="PIRSF" id="PIRSF000027">
    <property type="entry name" value="Cytc_c_prime"/>
    <property type="match status" value="1"/>
</dbReference>
<keyword evidence="10" id="KW-1185">Reference proteome</keyword>
<keyword evidence="8" id="KW-0732">Signal</keyword>
<sequence length="148" mass="16068">MKLRPLVLGLCASTLLMSPVALQAAENNPNIVHRQGIMKIVGGHMGALKSILVLGFDAPQDVSYHAQGMMDALSHMGNSFPPGSDKGETKARKEIWEDMDTFKQRGKDLRMALEALNASANDKGAALDAFKKVGKACKSCHDDFRKKD</sequence>
<evidence type="ECO:0000256" key="5">
    <source>
        <dbReference type="ARBA" id="ARBA00023004"/>
    </source>
</evidence>
<gene>
    <name evidence="9" type="ORF">D0544_12770</name>
</gene>
<reference evidence="9 10" key="2">
    <citation type="submission" date="2018-12" db="EMBL/GenBank/DDBJ databases">
        <title>Simiduia agarivorans gen. nov., sp. nov., a marine, agarolytic bacterium isolated from shallow coastal water from Keelung, Taiwan.</title>
        <authorList>
            <person name="Shieh W.Y."/>
        </authorList>
    </citation>
    <scope>NUCLEOTIDE SEQUENCE [LARGE SCALE GENOMIC DNA]</scope>
    <source>
        <strain evidence="9 10">GTF-13</strain>
    </source>
</reference>
<dbReference type="PROSITE" id="PS51009">
    <property type="entry name" value="CYTCII"/>
    <property type="match status" value="1"/>
</dbReference>
<keyword evidence="5 6" id="KW-0408">Iron</keyword>
<keyword evidence="2 7" id="KW-0349">Heme</keyword>
<feature type="signal peptide" evidence="8">
    <location>
        <begin position="1"/>
        <end position="24"/>
    </location>
</feature>
<keyword evidence="1" id="KW-0813">Transport</keyword>
<dbReference type="SUPFAM" id="SSF47175">
    <property type="entry name" value="Cytochromes"/>
    <property type="match status" value="1"/>
</dbReference>
<evidence type="ECO:0000256" key="4">
    <source>
        <dbReference type="ARBA" id="ARBA00022982"/>
    </source>
</evidence>
<dbReference type="InterPro" id="IPR012127">
    <property type="entry name" value="Cyt_c_prime"/>
</dbReference>
<dbReference type="RefSeq" id="WP_125016724.1">
    <property type="nucleotide sequence ID" value="NZ_QWEZ01000002.1"/>
</dbReference>
<dbReference type="GO" id="GO:0005506">
    <property type="term" value="F:iron ion binding"/>
    <property type="evidence" value="ECO:0007669"/>
    <property type="project" value="InterPro"/>
</dbReference>
<comment type="PTM">
    <text evidence="7">Binds 1 heme group per subunit.</text>
</comment>
<dbReference type="Gene3D" id="1.20.120.10">
    <property type="entry name" value="Cytochrome c/b562"/>
    <property type="match status" value="1"/>
</dbReference>
<evidence type="ECO:0000256" key="2">
    <source>
        <dbReference type="ARBA" id="ARBA00022617"/>
    </source>
</evidence>
<dbReference type="InterPro" id="IPR010980">
    <property type="entry name" value="Cyt_c/b562"/>
</dbReference>
<dbReference type="Pfam" id="PF01322">
    <property type="entry name" value="Cytochrom_C_2"/>
    <property type="match status" value="1"/>
</dbReference>
<dbReference type="GO" id="GO:0022900">
    <property type="term" value="P:electron transport chain"/>
    <property type="evidence" value="ECO:0007669"/>
    <property type="project" value="InterPro"/>
</dbReference>
<dbReference type="Proteomes" id="UP000280792">
    <property type="component" value="Unassembled WGS sequence"/>
</dbReference>
<protein>
    <submittedName>
        <fullName evidence="9">Cytochrome c</fullName>
    </submittedName>
</protein>
<evidence type="ECO:0000313" key="10">
    <source>
        <dbReference type="Proteomes" id="UP000280792"/>
    </source>
</evidence>